<keyword evidence="6" id="KW-1185">Reference proteome</keyword>
<evidence type="ECO:0000256" key="1">
    <source>
        <dbReference type="ARBA" id="ARBA00022490"/>
    </source>
</evidence>
<comment type="subcellular location">
    <subcellularLocation>
        <location evidence="3">Cytoplasm</location>
    </subcellularLocation>
    <text evidence="3">The tmRNA-SmpB complex associates with stalled 70S ribosomes.</text>
</comment>
<dbReference type="GO" id="GO:0005829">
    <property type="term" value="C:cytosol"/>
    <property type="evidence" value="ECO:0007669"/>
    <property type="project" value="TreeGrafter"/>
</dbReference>
<dbReference type="NCBIfam" id="NF003843">
    <property type="entry name" value="PRK05422.1"/>
    <property type="match status" value="1"/>
</dbReference>
<dbReference type="PANTHER" id="PTHR30308">
    <property type="entry name" value="TMRNA-BINDING COMPONENT OF TRANS-TRANSLATION TAGGING COMPLEX"/>
    <property type="match status" value="1"/>
</dbReference>
<reference evidence="4 6" key="1">
    <citation type="submission" date="2015-12" db="EMBL/GenBank/DDBJ databases">
        <title>Draft genome sequence of Acidibacillus ferrooxidans ITV001, isolated from a chalcopyrite acid mine drainage site in Brazil.</title>
        <authorList>
            <person name="Dall'Agnol H."/>
            <person name="Nancucheo I."/>
            <person name="Johnson B."/>
            <person name="Oliveira R."/>
            <person name="Leite L."/>
            <person name="Pylro V."/>
            <person name="Nunes G.L."/>
            <person name="Tzotzos G."/>
            <person name="Fernandes G.R."/>
            <person name="Dutra J."/>
            <person name="Orellana S.C."/>
            <person name="Oliveira G."/>
        </authorList>
    </citation>
    <scope>NUCLEOTIDE SEQUENCE [LARGE SCALE GENOMIC DNA]</scope>
    <source>
        <strain evidence="4">ITV001</strain>
        <strain evidence="6">ITV01</strain>
    </source>
</reference>
<name>A0A117SYU0_9BACL</name>
<dbReference type="GO" id="GO:0070930">
    <property type="term" value="P:trans-translation-dependent protein tagging"/>
    <property type="evidence" value="ECO:0007669"/>
    <property type="project" value="TreeGrafter"/>
</dbReference>
<dbReference type="Pfam" id="PF01668">
    <property type="entry name" value="SmpB"/>
    <property type="match status" value="1"/>
</dbReference>
<accession>A0A117SYU0</accession>
<dbReference type="CDD" id="cd09294">
    <property type="entry name" value="SmpB"/>
    <property type="match status" value="1"/>
</dbReference>
<proteinExistence type="inferred from homology"/>
<evidence type="ECO:0000256" key="3">
    <source>
        <dbReference type="HAMAP-Rule" id="MF_00023"/>
    </source>
</evidence>
<sequence>MAASHDNGKERGGEKVVAQNKKATHDYFIEDTFEAGIALTGTEIKSIRAGKANLRDSYARVEHGEVYLHNLHISPYEAGNRFNHDPMRTRKLLLRRAEIRKLIGATRESGYSLVPLKMYLRGGFCKVHLALAKGKKNYDKRHAIAERDAKRDMAREFRERQKG</sequence>
<dbReference type="InterPro" id="IPR023620">
    <property type="entry name" value="SmpB"/>
</dbReference>
<dbReference type="InterPro" id="IPR000037">
    <property type="entry name" value="SsrA-bd_prot"/>
</dbReference>
<evidence type="ECO:0000313" key="5">
    <source>
        <dbReference type="EMBL" id="KUO97480.1"/>
    </source>
</evidence>
<dbReference type="GO" id="GO:0003723">
    <property type="term" value="F:RNA binding"/>
    <property type="evidence" value="ECO:0007669"/>
    <property type="project" value="UniProtKB-UniRule"/>
</dbReference>
<dbReference type="Proteomes" id="UP000053557">
    <property type="component" value="Unassembled WGS sequence"/>
</dbReference>
<dbReference type="PROSITE" id="PS01317">
    <property type="entry name" value="SSRP"/>
    <property type="match status" value="1"/>
</dbReference>
<comment type="function">
    <text evidence="3">Required for rescue of stalled ribosomes mediated by trans-translation. Binds to transfer-messenger RNA (tmRNA), required for stable association of tmRNA with ribosomes. tmRNA and SmpB together mimic tRNA shape, replacing the anticodon stem-loop with SmpB. tmRNA is encoded by the ssrA gene; the 2 termini fold to resemble tRNA(Ala) and it encodes a 'tag peptide', a short internal open reading frame. During trans-translation Ala-aminoacylated tmRNA acts like a tRNA, entering the A-site of stalled ribosomes, displacing the stalled mRNA. The ribosome then switches to translate the ORF on the tmRNA; the nascent peptide is terminated with the 'tag peptide' encoded by the tmRNA and targeted for degradation. The ribosome is freed to recommence translation, which seems to be the essential function of trans-translation.</text>
</comment>
<dbReference type="GO" id="GO:0070929">
    <property type="term" value="P:trans-translation"/>
    <property type="evidence" value="ECO:0007669"/>
    <property type="project" value="UniProtKB-UniRule"/>
</dbReference>
<dbReference type="OrthoDB" id="9805462at2"/>
<keyword evidence="1 3" id="KW-0963">Cytoplasm</keyword>
<comment type="similarity">
    <text evidence="3">Belongs to the SmpB family.</text>
</comment>
<dbReference type="PANTHER" id="PTHR30308:SF2">
    <property type="entry name" value="SSRA-BINDING PROTEIN"/>
    <property type="match status" value="1"/>
</dbReference>
<dbReference type="AlphaFoldDB" id="A0A117SYU0"/>
<dbReference type="Gene3D" id="2.40.280.10">
    <property type="match status" value="1"/>
</dbReference>
<dbReference type="RefSeq" id="WP_067711031.1">
    <property type="nucleotide sequence ID" value="NZ_LPVJ01000001.1"/>
</dbReference>
<evidence type="ECO:0000313" key="4">
    <source>
        <dbReference type="EMBL" id="KUO97458.1"/>
    </source>
</evidence>
<dbReference type="HAMAP" id="MF_00023">
    <property type="entry name" value="SmpB"/>
    <property type="match status" value="1"/>
</dbReference>
<organism evidence="4 6">
    <name type="scientific">Ferroacidibacillus organovorans</name>
    <dbReference type="NCBI Taxonomy" id="1765683"/>
    <lineage>
        <taxon>Bacteria</taxon>
        <taxon>Bacillati</taxon>
        <taxon>Bacillota</taxon>
        <taxon>Bacilli</taxon>
        <taxon>Bacillales</taxon>
        <taxon>Alicyclobacillaceae</taxon>
        <taxon>Ferroacidibacillus</taxon>
    </lineage>
</organism>
<dbReference type="EMBL" id="LPVJ01000001">
    <property type="protein sequence ID" value="KUO97458.1"/>
    <property type="molecule type" value="Genomic_DNA"/>
</dbReference>
<dbReference type="NCBIfam" id="TIGR00086">
    <property type="entry name" value="smpB"/>
    <property type="match status" value="1"/>
</dbReference>
<dbReference type="SUPFAM" id="SSF74982">
    <property type="entry name" value="Small protein B (SmpB)"/>
    <property type="match status" value="1"/>
</dbReference>
<protein>
    <recommendedName>
        <fullName evidence="3">SsrA-binding protein</fullName>
    </recommendedName>
    <alternativeName>
        <fullName evidence="3">Small protein B</fullName>
    </alternativeName>
</protein>
<gene>
    <name evidence="3" type="primary">smpB</name>
    <name evidence="4" type="ORF">ATW55_06245</name>
    <name evidence="5" type="ORF">ATW55_06370</name>
</gene>
<keyword evidence="2 3" id="KW-0694">RNA-binding</keyword>
<evidence type="ECO:0000256" key="2">
    <source>
        <dbReference type="ARBA" id="ARBA00022884"/>
    </source>
</evidence>
<dbReference type="EMBL" id="LPVJ01000001">
    <property type="protein sequence ID" value="KUO97480.1"/>
    <property type="molecule type" value="Genomic_DNA"/>
</dbReference>
<evidence type="ECO:0000313" key="6">
    <source>
        <dbReference type="Proteomes" id="UP000053557"/>
    </source>
</evidence>
<dbReference type="InterPro" id="IPR020081">
    <property type="entry name" value="SsrA-bd_prot_CS"/>
</dbReference>
<comment type="caution">
    <text evidence="4">The sequence shown here is derived from an EMBL/GenBank/DDBJ whole genome shotgun (WGS) entry which is preliminary data.</text>
</comment>